<evidence type="ECO:0000313" key="1">
    <source>
        <dbReference type="EMBL" id="EAT14862.1"/>
    </source>
</evidence>
<organism evidence="1 2">
    <name type="scientific">Desulfuromonas acetoxidans (strain DSM 684 / 11070)</name>
    <dbReference type="NCBI Taxonomy" id="281689"/>
    <lineage>
        <taxon>Bacteria</taxon>
        <taxon>Pseudomonadati</taxon>
        <taxon>Thermodesulfobacteriota</taxon>
        <taxon>Desulfuromonadia</taxon>
        <taxon>Desulfuromonadales</taxon>
        <taxon>Desulfuromonadaceae</taxon>
        <taxon>Desulfuromonas</taxon>
    </lineage>
</organism>
<reference evidence="1" key="1">
    <citation type="submission" date="2006-05" db="EMBL/GenBank/DDBJ databases">
        <title>Annotation of the draft genome assembly of Desulfuromonas acetoxidans DSM 684.</title>
        <authorList>
            <consortium name="US DOE Joint Genome Institute (JGI-ORNL)"/>
            <person name="Larimer F."/>
            <person name="Land M."/>
            <person name="Hauser L."/>
        </authorList>
    </citation>
    <scope>NUCLEOTIDE SEQUENCE [LARGE SCALE GENOMIC DNA]</scope>
    <source>
        <strain evidence="1">DSM 684</strain>
    </source>
</reference>
<keyword evidence="2" id="KW-1185">Reference proteome</keyword>
<accession>Q1JXD0</accession>
<name>Q1JXD0_DESA6</name>
<sequence>MNQDVAALIAAYREVLAQADHWFDDAATALGPMLGCHIGCCDCCRGLFDITVPDAVVLQMGFHRLDAGWQQRVLRRCRERRDLLQQQWPELQAPYLLNHLHDRPWQTMPERDATPCPLLDDDGCCLVYAWRPLTCRLHGLPQVDHDAEVFSDDCCPYNEEAVYQSTSGVQRGPFRQIFTREAQLIRRVNQLLTGRDLYELDTFIPLALMIDFSDPDQWAQPVDTARL</sequence>
<gene>
    <name evidence="1" type="ORF">Dace_0871</name>
</gene>
<proteinExistence type="predicted"/>
<comment type="caution">
    <text evidence="1">The sequence shown here is derived from an EMBL/GenBank/DDBJ whole genome shotgun (WGS) entry which is preliminary data.</text>
</comment>
<evidence type="ECO:0008006" key="3">
    <source>
        <dbReference type="Google" id="ProtNLM"/>
    </source>
</evidence>
<reference evidence="1" key="2">
    <citation type="submission" date="2006-05" db="EMBL/GenBank/DDBJ databases">
        <title>Sequencing of the draft genome and assembly of Desulfuromonas acetoxidans DSM 684.</title>
        <authorList>
            <consortium name="US DOE Joint Genome Institute (JGI-PGF)"/>
            <person name="Copeland A."/>
            <person name="Lucas S."/>
            <person name="Lapidus A."/>
            <person name="Barry K."/>
            <person name="Detter J.C."/>
            <person name="Glavina del Rio T."/>
            <person name="Hammon N."/>
            <person name="Israni S."/>
            <person name="Dalin E."/>
            <person name="Tice H."/>
            <person name="Bruce D."/>
            <person name="Pitluck S."/>
            <person name="Richardson P."/>
        </authorList>
    </citation>
    <scope>NUCLEOTIDE SEQUENCE [LARGE SCALE GENOMIC DNA]</scope>
    <source>
        <strain evidence="1">DSM 684</strain>
    </source>
</reference>
<protein>
    <recommendedName>
        <fullName evidence="3">YkgJ family cysteine cluster protein</fullName>
    </recommendedName>
</protein>
<evidence type="ECO:0000313" key="2">
    <source>
        <dbReference type="Proteomes" id="UP000005695"/>
    </source>
</evidence>
<dbReference type="EMBL" id="AAEW02000016">
    <property type="protein sequence ID" value="EAT14862.1"/>
    <property type="molecule type" value="Genomic_DNA"/>
</dbReference>
<dbReference type="Proteomes" id="UP000005695">
    <property type="component" value="Unassembled WGS sequence"/>
</dbReference>
<dbReference type="AlphaFoldDB" id="Q1JXD0"/>